<feature type="compositionally biased region" description="Polar residues" evidence="7">
    <location>
        <begin position="1718"/>
        <end position="1732"/>
    </location>
</feature>
<dbReference type="GO" id="GO:0000723">
    <property type="term" value="P:telomere maintenance"/>
    <property type="evidence" value="ECO:0007669"/>
    <property type="project" value="TreeGrafter"/>
</dbReference>
<feature type="compositionally biased region" description="Polar residues" evidence="7">
    <location>
        <begin position="2135"/>
        <end position="2153"/>
    </location>
</feature>
<feature type="region of interest" description="Disordered" evidence="7">
    <location>
        <begin position="2122"/>
        <end position="2248"/>
    </location>
</feature>
<dbReference type="PANTHER" id="PTHR22928">
    <property type="entry name" value="TELOMERE-ASSOCIATED PROTEIN RIF1"/>
    <property type="match status" value="1"/>
</dbReference>
<feature type="compositionally biased region" description="Polar residues" evidence="7">
    <location>
        <begin position="2200"/>
        <end position="2209"/>
    </location>
</feature>
<protein>
    <submittedName>
        <fullName evidence="9">Telomere-associated protein RIF1</fullName>
    </submittedName>
</protein>
<dbReference type="CDD" id="cd14267">
    <property type="entry name" value="Rif1_CTD_C-II_like"/>
    <property type="match status" value="1"/>
</dbReference>
<dbReference type="PANTHER" id="PTHR22928:SF3">
    <property type="entry name" value="TELOMERE-ASSOCIATED PROTEIN RIF1"/>
    <property type="match status" value="1"/>
</dbReference>
<dbReference type="InterPro" id="IPR016024">
    <property type="entry name" value="ARM-type_fold"/>
</dbReference>
<feature type="compositionally biased region" description="Basic and acidic residues" evidence="7">
    <location>
        <begin position="1766"/>
        <end position="1781"/>
    </location>
</feature>
<feature type="region of interest" description="Disordered" evidence="7">
    <location>
        <begin position="2531"/>
        <end position="2583"/>
    </location>
</feature>
<evidence type="ECO:0000256" key="5">
    <source>
        <dbReference type="ARBA" id="ARBA00023242"/>
    </source>
</evidence>
<keyword evidence="6" id="KW-0131">Cell cycle</keyword>
<dbReference type="InterPro" id="IPR011989">
    <property type="entry name" value="ARM-like"/>
</dbReference>
<feature type="compositionally biased region" description="Basic residues" evidence="7">
    <location>
        <begin position="1700"/>
        <end position="1713"/>
    </location>
</feature>
<evidence type="ECO:0000256" key="3">
    <source>
        <dbReference type="ARBA" id="ARBA00022454"/>
    </source>
</evidence>
<feature type="compositionally biased region" description="Basic residues" evidence="7">
    <location>
        <begin position="1949"/>
        <end position="1968"/>
    </location>
</feature>
<dbReference type="GO" id="GO:0005634">
    <property type="term" value="C:nucleus"/>
    <property type="evidence" value="ECO:0007669"/>
    <property type="project" value="UniProtKB-SubCell"/>
</dbReference>
<feature type="compositionally biased region" description="Basic and acidic residues" evidence="7">
    <location>
        <begin position="1902"/>
        <end position="1918"/>
    </location>
</feature>
<name>A0A9Q1BG49_HOLLE</name>
<evidence type="ECO:0000256" key="1">
    <source>
        <dbReference type="ARBA" id="ARBA00004123"/>
    </source>
</evidence>
<feature type="compositionally biased region" description="Polar residues" evidence="7">
    <location>
        <begin position="1394"/>
        <end position="1412"/>
    </location>
</feature>
<feature type="compositionally biased region" description="Basic and acidic residues" evidence="7">
    <location>
        <begin position="2318"/>
        <end position="2329"/>
    </location>
</feature>
<feature type="compositionally biased region" description="Acidic residues" evidence="7">
    <location>
        <begin position="1919"/>
        <end position="1928"/>
    </location>
</feature>
<dbReference type="Proteomes" id="UP001152320">
    <property type="component" value="Chromosome 18"/>
</dbReference>
<feature type="region of interest" description="Disordered" evidence="7">
    <location>
        <begin position="2265"/>
        <end position="2445"/>
    </location>
</feature>
<feature type="region of interest" description="Disordered" evidence="7">
    <location>
        <begin position="1038"/>
        <end position="1067"/>
    </location>
</feature>
<feature type="region of interest" description="Disordered" evidence="7">
    <location>
        <begin position="1003"/>
        <end position="1022"/>
    </location>
</feature>
<evidence type="ECO:0000256" key="6">
    <source>
        <dbReference type="ARBA" id="ARBA00023306"/>
    </source>
</evidence>
<feature type="compositionally biased region" description="Basic and acidic residues" evidence="7">
    <location>
        <begin position="1179"/>
        <end position="1199"/>
    </location>
</feature>
<feature type="domain" description="Telomere-associated protein Rif1 N-terminal" evidence="8">
    <location>
        <begin position="32"/>
        <end position="340"/>
    </location>
</feature>
<sequence>MMVTCEDEPIPSNAPLAPILTKLKNEEIPSGERVDIYSSLAGEFQKDDISATLETLGREAQTLTTRFCEDIQNDQKELNQSALRVLGLCLHYEETAKSFSEGDSRNILTALCNTVLKTEDKSTCTRALWCLSRQQLPSSIIKSELHNILCALEHVLQQTKFQSVTAEYEAVNLLIRLLEQLPDVMTSFTIRWAPMLFPLIVHSAHKLREKAHQATQLALPAIRKHQAELAPLLVVALKSTIIVDMAELFTNKQEHYVLQVWKLYMDLLGKALHKGGSLINLMLRVVEQGFKHGFPEIKRESFQAWKTLIDNFALDLDVLSNAKRLKLLMQPFLATSTKQESVAIAKFDAWWHLCIALGPRLASNFEVVLAPLLQFCLGFTHSASYSRNSTPSSSSNRHSFQSVHRSGGLKALAMTSPATTPRMSLSSPSRSGETFKSLIIRGAVVLSYLLSCQDMEVNCQHLRLQINDPPQPLAVPVLSRGAMVFIKIAARLTPIVKDTIQHHRTVIGDEICVDMFSALTQQVKTALENTQKKDNGEMFGSFLSHLQDIIKDSEIQPAMLLKFMDCLKGLPTKVLSSSAYLSWTAGCVLHGTPTLFLLELLFSPHLLKASSDERYFLLLEHLVACGMSNQSSVLEFTSSYMSLLDKVAVSDCNNKEILWRMWSVQASPLLDHIMMTNEVNQGDSFEHEFSALISCLIFPIQKILPFGIPLPTTKTLLKTWTDLYQAFTRCAAMVTTAGENQCCQDLCSKIVDFTVDENVHLNLPFLEALFHILRVMLDSVDFSVYSNQQAGLQSPVTPGKWGKKRHKPLRNLSSFVKLLSHMIYSFHKQRACQAVTFLGNTNQAYLSSWTTIVSNCCHIVTALFSHISRTSILQQLISKLAKPLSGFFGDKTNFPSNELYKTNLLPKLDKLWQDILMGIQARFPGPYDSESLEVFEPIFDATLSSPHRSIRNHTLLFWSATFAKADSLQYSERMKICLQKVQEKNDVALPGWSDVEIMESTDSTSPSLLAPQTLSPSPRKIHGSFLQRPEQAKQLFISSSPFKSPGKSPLRSKNISSPAKEKLPARRRLHIEEENTQDFVFIAPSPKKKQVLTEHQKEMLKEKRVIPALYNDLEQSQDTELFSDLTQTQSQFPDRLSDKGSAARPEEESTTLMDAFTALKKTEAANAEVERQTSPPKKPVLDKKVTFSEDYDNSKPKADKGSDYFVARMNEKIESLKKAIKKGIKESVTSGETVIMIDDTPDPLATEKIEDQSCKEDDELMEVTSNEGMETKTENNSVKVERKFGTVASSESLSVIPETQIDLTEKSSSIPIAEILSSPLDSLLKTPPKSESFPFQVDEEFDLTNITIPDDQVSPFVKISTPVVKVHKLDMTIFQTQHTLEVEKSKVDKIRKAGQTTPIITPSPSGSQTPQETPRFRRYKSDEIHTRSLRSGGKVRKWHSFEDLNPESPKGDFSPVDPDTNVFSLHSLSSGLISEKADLDGIHPLDCSFDHEEVEKEIVKLAEKEVGDDLPDCVFKEGVPEQTPTLRRGKRQRKVKEFSDFITPQKLLSTILPSQENSCEDQPERDQVSQDVAEDLEDEKRGEVEDSGKDKDEGEQVIGNEVCEKREEISPPQESTQELFTAEESMEEESARDEMDTQEDKGEVVGTKLSGDVVEAVLKEDGKEENGESSKSEKESLEEKLEERLEDEDSNDEKPLSSFRGRKRKKLRRKRKVKSENVETINLCNSQSQSQDAVGHEKCKEDGSLSQNEAEKNVNGDGQKSGDNMNIKEDQLGATEDKEYGITDGMEIKAGSPTKKRRKKSQTVDVESSLEGKEKELECPVESDGKVCENQFEEMEKGDRSGGEKEVVVPIEERKYDEDETVLEMGESVEAKETSFNSEDEIPLTHLQKNIGDPNREIASQDAKEVEMCSVNDKKGNEEEANTGEEEISEKGGDCVSGEDAQKVTKGTNNRRRKSGRQRHPISPKIRRNLTERFQKAKHVSPKSNQFQSLVVRKKTKHSPKMLRSKGPIGTLKTRLRFKGDNSQNVPLTKKKIRILKKNKKGKEKSKLLQDADDVNGAKVIVGVTNETKETVSMTTDVKEVEAIVCPNQESVGEKQSNIVSNGEENVSCKGMVSMETDITHSVNLKGNDRDTNDSESAQTIGKENLNTSQSNDPVGEAEIKEQYIESSSNQSEKEPECLQSAQENKCKDDAGSEEEDVRNSSCSPTKQKQGGEDIEESNTGSAMHAGKLPFLDGEGSESKAGSDGSNSPVIQVKLISRLCSSPIAAHKVQPSGERSPELVGVGSIYSPSVSPSNGILKKKDDTCSNSPSPTNKNRRVKFSDKVSTKEIENCTPSRSSNKQRLIPGSPSSGRGRTSSTLHPSPLVTTTPSRVVNLQSKYITTPSRTAEDRNDRITNSSSRRVTPKFKSHSHRYKSSKSHRRAQPASLTPPTQGTPSSQLNSSLDEEGDCQESIFPELLDCKAPVEEILPQLTSSMWSRGLGQLVRARNIFTIGQLSALTPSEVQSLPIRSPKVSHLKWVLGQYLQRLQTKTSDEGIEAQDTVPPVSEENSKLEGESTAETLSLKRKRGNSEEASESLSEPDAKKTKLVEQLEKLSEDLNVEVLRSVSPQQLFKAHSHINSLMDSIMGVLKSKYQSSPSTS</sequence>
<gene>
    <name evidence="9" type="ORF">HOLleu_35467</name>
</gene>
<feature type="compositionally biased region" description="Basic and acidic residues" evidence="7">
    <location>
        <begin position="1578"/>
        <end position="1594"/>
    </location>
</feature>
<feature type="region of interest" description="Disordered" evidence="7">
    <location>
        <begin position="1554"/>
        <end position="1968"/>
    </location>
</feature>
<feature type="compositionally biased region" description="Polar residues" evidence="7">
    <location>
        <begin position="2331"/>
        <end position="2340"/>
    </location>
</feature>
<evidence type="ECO:0000256" key="4">
    <source>
        <dbReference type="ARBA" id="ARBA00022895"/>
    </source>
</evidence>
<feature type="compositionally biased region" description="Low complexity" evidence="7">
    <location>
        <begin position="1038"/>
        <end position="1049"/>
    </location>
</feature>
<dbReference type="GO" id="GO:0140445">
    <property type="term" value="C:chromosome, telomeric repeat region"/>
    <property type="evidence" value="ECO:0007669"/>
    <property type="project" value="TreeGrafter"/>
</dbReference>
<dbReference type="SUPFAM" id="SSF48371">
    <property type="entry name" value="ARM repeat"/>
    <property type="match status" value="1"/>
</dbReference>
<evidence type="ECO:0000256" key="7">
    <source>
        <dbReference type="SAM" id="MobiDB-lite"/>
    </source>
</evidence>
<reference evidence="9" key="1">
    <citation type="submission" date="2021-10" db="EMBL/GenBank/DDBJ databases">
        <title>Tropical sea cucumber genome reveals ecological adaptation and Cuvierian tubules defense mechanism.</title>
        <authorList>
            <person name="Chen T."/>
        </authorList>
    </citation>
    <scope>NUCLEOTIDE SEQUENCE</scope>
    <source>
        <strain evidence="9">Nanhai2018</strain>
        <tissue evidence="9">Muscle</tissue>
    </source>
</reference>
<evidence type="ECO:0000259" key="8">
    <source>
        <dbReference type="Pfam" id="PF12231"/>
    </source>
</evidence>
<feature type="region of interest" description="Disordered" evidence="7">
    <location>
        <begin position="1128"/>
        <end position="1150"/>
    </location>
</feature>
<dbReference type="Pfam" id="PF12231">
    <property type="entry name" value="Rif1_N"/>
    <property type="match status" value="1"/>
</dbReference>
<feature type="compositionally biased region" description="Basic residues" evidence="7">
    <location>
        <begin position="2401"/>
        <end position="2421"/>
    </location>
</feature>
<feature type="compositionally biased region" description="Basic and acidic residues" evidence="7">
    <location>
        <begin position="1632"/>
        <end position="1643"/>
    </location>
</feature>
<evidence type="ECO:0000256" key="2">
    <source>
        <dbReference type="ARBA" id="ARBA00004574"/>
    </source>
</evidence>
<feature type="compositionally biased region" description="Polar residues" evidence="7">
    <location>
        <begin position="1003"/>
        <end position="1016"/>
    </location>
</feature>
<feature type="compositionally biased region" description="Basic and acidic residues" evidence="7">
    <location>
        <begin position="1834"/>
        <end position="1857"/>
    </location>
</feature>
<keyword evidence="5" id="KW-0539">Nucleus</keyword>
<feature type="compositionally biased region" description="Basic and acidic residues" evidence="7">
    <location>
        <begin position="1810"/>
        <end position="1827"/>
    </location>
</feature>
<proteinExistence type="predicted"/>
<comment type="caution">
    <text evidence="9">The sequence shown here is derived from an EMBL/GenBank/DDBJ whole genome shotgun (WGS) entry which is preliminary data.</text>
</comment>
<dbReference type="EMBL" id="JAIZAY010000018">
    <property type="protein sequence ID" value="KAJ8025295.1"/>
    <property type="molecule type" value="Genomic_DNA"/>
</dbReference>
<dbReference type="OrthoDB" id="5399929at2759"/>
<feature type="compositionally biased region" description="Basic and acidic residues" evidence="7">
    <location>
        <begin position="1734"/>
        <end position="1754"/>
    </location>
</feature>
<accession>A0A9Q1BG49</accession>
<organism evidence="9 10">
    <name type="scientific">Holothuria leucospilota</name>
    <name type="common">Black long sea cucumber</name>
    <name type="synonym">Mertensiothuria leucospilota</name>
    <dbReference type="NCBI Taxonomy" id="206669"/>
    <lineage>
        <taxon>Eukaryota</taxon>
        <taxon>Metazoa</taxon>
        <taxon>Echinodermata</taxon>
        <taxon>Eleutherozoa</taxon>
        <taxon>Echinozoa</taxon>
        <taxon>Holothuroidea</taxon>
        <taxon>Aspidochirotacea</taxon>
        <taxon>Aspidochirotida</taxon>
        <taxon>Holothuriidae</taxon>
        <taxon>Holothuria</taxon>
    </lineage>
</organism>
<keyword evidence="10" id="KW-1185">Reference proteome</keyword>
<keyword evidence="4" id="KW-0779">Telomere</keyword>
<feature type="compositionally biased region" description="Basic and acidic residues" evidence="7">
    <location>
        <begin position="1657"/>
        <end position="1683"/>
    </location>
</feature>
<dbReference type="InterPro" id="IPR022031">
    <property type="entry name" value="Rif1_N"/>
</dbReference>
<evidence type="ECO:0000313" key="10">
    <source>
        <dbReference type="Proteomes" id="UP001152320"/>
    </source>
</evidence>
<feature type="compositionally biased region" description="Polar residues" evidence="7">
    <location>
        <begin position="2424"/>
        <end position="2441"/>
    </location>
</feature>
<keyword evidence="3" id="KW-0158">Chromosome</keyword>
<feature type="region of interest" description="Disordered" evidence="7">
    <location>
        <begin position="1164"/>
        <end position="1199"/>
    </location>
</feature>
<feature type="region of interest" description="Disordered" evidence="7">
    <location>
        <begin position="1513"/>
        <end position="1532"/>
    </location>
</feature>
<feature type="region of interest" description="Disordered" evidence="7">
    <location>
        <begin position="1394"/>
        <end position="1423"/>
    </location>
</feature>
<comment type="subcellular location">
    <subcellularLocation>
        <location evidence="2">Chromosome</location>
        <location evidence="2">Telomere</location>
    </subcellularLocation>
    <subcellularLocation>
        <location evidence="1">Nucleus</location>
    </subcellularLocation>
</comment>
<feature type="compositionally biased region" description="Low complexity" evidence="7">
    <location>
        <begin position="2344"/>
        <end position="2357"/>
    </location>
</feature>
<dbReference type="Gene3D" id="1.25.10.10">
    <property type="entry name" value="Leucine-rich Repeat Variant"/>
    <property type="match status" value="1"/>
</dbReference>
<feature type="compositionally biased region" description="Polar residues" evidence="7">
    <location>
        <begin position="2363"/>
        <end position="2384"/>
    </location>
</feature>
<evidence type="ECO:0000313" key="9">
    <source>
        <dbReference type="EMBL" id="KAJ8025295.1"/>
    </source>
</evidence>